<evidence type="ECO:0000313" key="3">
    <source>
        <dbReference type="Proteomes" id="UP001341281"/>
    </source>
</evidence>
<gene>
    <name evidence="2" type="ORF">U9M48_019341</name>
</gene>
<sequence length="284" mass="32735">MLIYLAMAVDLPPWAIKAVDKIRRGFLWRGRKDARGGHCLVAWEKTCRPLQRMCWALQLRWLWLRKTEPDKPWSVFPIQVHKCAQALFSTTMVTEIGDGSTTLFWSDQWLLGKNIAELAPLVFALVPKRRIHKRTVLEALTDNTWLSNIQGALSVAVILEFLQLWDLFSEIVRIWRPWAPSKCQFFMWLVAHNRCWTADRLASRGLPHPTCCPLCDQQPETINHLLIDYVFAREFWFGLLRKVGLHSLAPQNSCPSFDDWWSSANAMVQGEARQGLNSVIILGA</sequence>
<evidence type="ECO:0000313" key="2">
    <source>
        <dbReference type="EMBL" id="WVZ70698.1"/>
    </source>
</evidence>
<dbReference type="Pfam" id="PF13966">
    <property type="entry name" value="zf-RVT"/>
    <property type="match status" value="1"/>
</dbReference>
<reference evidence="2 3" key="1">
    <citation type="submission" date="2024-02" db="EMBL/GenBank/DDBJ databases">
        <title>High-quality chromosome-scale genome assembly of Pensacola bahiagrass (Paspalum notatum Flugge var. saurae).</title>
        <authorList>
            <person name="Vega J.M."/>
            <person name="Podio M."/>
            <person name="Orjuela J."/>
            <person name="Siena L.A."/>
            <person name="Pessino S.C."/>
            <person name="Combes M.C."/>
            <person name="Mariac C."/>
            <person name="Albertini E."/>
            <person name="Pupilli F."/>
            <person name="Ortiz J.P.A."/>
            <person name="Leblanc O."/>
        </authorList>
    </citation>
    <scope>NUCLEOTIDE SEQUENCE [LARGE SCALE GENOMIC DNA]</scope>
    <source>
        <strain evidence="2">R1</strain>
        <tissue evidence="2">Leaf</tissue>
    </source>
</reference>
<dbReference type="EMBL" id="CP144748">
    <property type="protein sequence ID" value="WVZ70698.1"/>
    <property type="molecule type" value="Genomic_DNA"/>
</dbReference>
<dbReference type="AlphaFoldDB" id="A0AAQ3TC76"/>
<accession>A0AAQ3TC76</accession>
<organism evidence="2 3">
    <name type="scientific">Paspalum notatum var. saurae</name>
    <dbReference type="NCBI Taxonomy" id="547442"/>
    <lineage>
        <taxon>Eukaryota</taxon>
        <taxon>Viridiplantae</taxon>
        <taxon>Streptophyta</taxon>
        <taxon>Embryophyta</taxon>
        <taxon>Tracheophyta</taxon>
        <taxon>Spermatophyta</taxon>
        <taxon>Magnoliopsida</taxon>
        <taxon>Liliopsida</taxon>
        <taxon>Poales</taxon>
        <taxon>Poaceae</taxon>
        <taxon>PACMAD clade</taxon>
        <taxon>Panicoideae</taxon>
        <taxon>Andropogonodae</taxon>
        <taxon>Paspaleae</taxon>
        <taxon>Paspalinae</taxon>
        <taxon>Paspalum</taxon>
    </lineage>
</organism>
<dbReference type="PANTHER" id="PTHR33116">
    <property type="entry name" value="REVERSE TRANSCRIPTASE ZINC-BINDING DOMAIN-CONTAINING PROTEIN-RELATED-RELATED"/>
    <property type="match status" value="1"/>
</dbReference>
<dbReference type="InterPro" id="IPR026960">
    <property type="entry name" value="RVT-Znf"/>
</dbReference>
<name>A0AAQ3TC76_PASNO</name>
<proteinExistence type="predicted"/>
<dbReference type="PANTHER" id="PTHR33116:SF78">
    <property type="entry name" value="OS12G0587133 PROTEIN"/>
    <property type="match status" value="1"/>
</dbReference>
<feature type="domain" description="Reverse transcriptase zinc-binding" evidence="1">
    <location>
        <begin position="173"/>
        <end position="236"/>
    </location>
</feature>
<protein>
    <recommendedName>
        <fullName evidence="1">Reverse transcriptase zinc-binding domain-containing protein</fullName>
    </recommendedName>
</protein>
<evidence type="ECO:0000259" key="1">
    <source>
        <dbReference type="Pfam" id="PF13966"/>
    </source>
</evidence>
<keyword evidence="3" id="KW-1185">Reference proteome</keyword>
<dbReference type="Proteomes" id="UP001341281">
    <property type="component" value="Chromosome 04"/>
</dbReference>